<dbReference type="AlphaFoldDB" id="A0A9N9ZJC2"/>
<dbReference type="Proteomes" id="UP000775872">
    <property type="component" value="Unassembled WGS sequence"/>
</dbReference>
<keyword evidence="2" id="KW-1133">Transmembrane helix</keyword>
<evidence type="ECO:0000256" key="2">
    <source>
        <dbReference type="SAM" id="Phobius"/>
    </source>
</evidence>
<dbReference type="OrthoDB" id="3223806at2759"/>
<sequence>MSSVDDSTSSRMASQAHRTGYHAILIGINWYPENSLQGAVRDVQELKAHLEMEIEAVNLHVLTATVDDLDPTKPVEDPEYLPTCSNIIRDFRAVTENARPGDRVYVHYSGHGTRDVKSGRLLLAVCGPYITSILLAACINTMVVKGLVVTLVMDCCFSASVQRGPRVRFISYDPALGEAAEIAQEEELRSWIGRSGIRDAKKSFEEFFIKDSKKHAILVACGDDEKACEVQLPDDSYHGKLSWFILNILKAENGLSGSLRDIFARLHFDFRYSSPPQRPVLYGNEGQTFFREASMSRTSHQNPLYFQVDKSENGRLTLWAGKAHGINDGDQFALLPSSSTAVLMPPNPIMARVCGNSSFRSNLEIPDPTSVETEDEWKATALSQLALRQLRLKLGANLRNKATWINCLHERYLEGFTEPHRNDFTFQVDLASSRFRVTDSRGQELLNIPNVEDSETSIIQMCDILRHLIRYQFVKDLCNLEPARDFDKSIEVYLSVQGKRSDETRIIPIKEGAKITMNITNELENDVYVSIYNLGPQWQIINVCRESYDKVPGRGRLNKSFTMKIPLIMKNNGHQECHDVLKVWVTSKPTSMYNLRLPKLNEFPGTDGSAVPSLMVVGFEESQYLFR</sequence>
<comment type="caution">
    <text evidence="4">The sequence shown here is derived from an EMBL/GenBank/DDBJ whole genome shotgun (WGS) entry which is preliminary data.</text>
</comment>
<evidence type="ECO:0000259" key="3">
    <source>
        <dbReference type="Pfam" id="PF00656"/>
    </source>
</evidence>
<dbReference type="PANTHER" id="PTHR48104:SF30">
    <property type="entry name" value="METACASPASE-1"/>
    <property type="match status" value="1"/>
</dbReference>
<dbReference type="InterPro" id="IPR050452">
    <property type="entry name" value="Metacaspase"/>
</dbReference>
<evidence type="ECO:0000313" key="5">
    <source>
        <dbReference type="Proteomes" id="UP000775872"/>
    </source>
</evidence>
<comment type="similarity">
    <text evidence="1">Belongs to the peptidase C14B family.</text>
</comment>
<evidence type="ECO:0000313" key="4">
    <source>
        <dbReference type="EMBL" id="CAH0056159.1"/>
    </source>
</evidence>
<keyword evidence="2" id="KW-0472">Membrane</keyword>
<dbReference type="InterPro" id="IPR011600">
    <property type="entry name" value="Pept_C14_caspase"/>
</dbReference>
<gene>
    <name evidence="4" type="ORF">CSOL1703_00006095</name>
</gene>
<feature type="transmembrane region" description="Helical" evidence="2">
    <location>
        <begin position="121"/>
        <end position="143"/>
    </location>
</feature>
<feature type="domain" description="Peptidase C14 caspase" evidence="3">
    <location>
        <begin position="22"/>
        <end position="282"/>
    </location>
</feature>
<dbReference type="GO" id="GO:0004197">
    <property type="term" value="F:cysteine-type endopeptidase activity"/>
    <property type="evidence" value="ECO:0007669"/>
    <property type="project" value="InterPro"/>
</dbReference>
<dbReference type="PANTHER" id="PTHR48104">
    <property type="entry name" value="METACASPASE-4"/>
    <property type="match status" value="1"/>
</dbReference>
<name>A0A9N9ZJC2_9HYPO</name>
<dbReference type="Gene3D" id="3.40.50.1460">
    <property type="match status" value="1"/>
</dbReference>
<evidence type="ECO:0000256" key="1">
    <source>
        <dbReference type="ARBA" id="ARBA00009005"/>
    </source>
</evidence>
<dbReference type="GO" id="GO:0005737">
    <property type="term" value="C:cytoplasm"/>
    <property type="evidence" value="ECO:0007669"/>
    <property type="project" value="TreeGrafter"/>
</dbReference>
<dbReference type="EMBL" id="CABFOC020000063">
    <property type="protein sequence ID" value="CAH0056159.1"/>
    <property type="molecule type" value="Genomic_DNA"/>
</dbReference>
<organism evidence="4 5">
    <name type="scientific">Clonostachys solani</name>
    <dbReference type="NCBI Taxonomy" id="160281"/>
    <lineage>
        <taxon>Eukaryota</taxon>
        <taxon>Fungi</taxon>
        <taxon>Dikarya</taxon>
        <taxon>Ascomycota</taxon>
        <taxon>Pezizomycotina</taxon>
        <taxon>Sordariomycetes</taxon>
        <taxon>Hypocreomycetidae</taxon>
        <taxon>Hypocreales</taxon>
        <taxon>Bionectriaceae</taxon>
        <taxon>Clonostachys</taxon>
    </lineage>
</organism>
<keyword evidence="5" id="KW-1185">Reference proteome</keyword>
<protein>
    <recommendedName>
        <fullName evidence="3">Peptidase C14 caspase domain-containing protein</fullName>
    </recommendedName>
</protein>
<dbReference type="Pfam" id="PF00656">
    <property type="entry name" value="Peptidase_C14"/>
    <property type="match status" value="1"/>
</dbReference>
<proteinExistence type="inferred from homology"/>
<accession>A0A9N9ZJC2</accession>
<keyword evidence="2" id="KW-0812">Transmembrane</keyword>
<dbReference type="GO" id="GO:0006508">
    <property type="term" value="P:proteolysis"/>
    <property type="evidence" value="ECO:0007669"/>
    <property type="project" value="InterPro"/>
</dbReference>
<reference evidence="4" key="1">
    <citation type="submission" date="2021-10" db="EMBL/GenBank/DDBJ databases">
        <authorList>
            <person name="Piombo E."/>
        </authorList>
    </citation>
    <scope>NUCLEOTIDE SEQUENCE</scope>
</reference>